<feature type="region of interest" description="Disordered" evidence="2">
    <location>
        <begin position="725"/>
        <end position="827"/>
    </location>
</feature>
<keyword evidence="5" id="KW-1185">Reference proteome</keyword>
<keyword evidence="1" id="KW-0344">Guanine-nucleotide releasing factor</keyword>
<dbReference type="SUPFAM" id="SSF48065">
    <property type="entry name" value="DBL homology domain (DH-domain)"/>
    <property type="match status" value="1"/>
</dbReference>
<feature type="compositionally biased region" description="Polar residues" evidence="2">
    <location>
        <begin position="179"/>
        <end position="220"/>
    </location>
</feature>
<feature type="compositionally biased region" description="Polar residues" evidence="2">
    <location>
        <begin position="1005"/>
        <end position="1023"/>
    </location>
</feature>
<dbReference type="GO" id="GO:0005737">
    <property type="term" value="C:cytoplasm"/>
    <property type="evidence" value="ECO:0007669"/>
    <property type="project" value="InterPro"/>
</dbReference>
<gene>
    <name evidence="4" type="ORF">LTR09_010349</name>
</gene>
<protein>
    <recommendedName>
        <fullName evidence="3">DH domain-containing protein</fullName>
    </recommendedName>
</protein>
<feature type="region of interest" description="Disordered" evidence="2">
    <location>
        <begin position="878"/>
        <end position="919"/>
    </location>
</feature>
<dbReference type="Pfam" id="PF00621">
    <property type="entry name" value="RhoGEF"/>
    <property type="match status" value="1"/>
</dbReference>
<dbReference type="InterPro" id="IPR027267">
    <property type="entry name" value="AH/BAR_dom_sf"/>
</dbReference>
<dbReference type="SUPFAM" id="SSF103657">
    <property type="entry name" value="BAR/IMD domain-like"/>
    <property type="match status" value="1"/>
</dbReference>
<feature type="region of interest" description="Disordered" evidence="2">
    <location>
        <begin position="1236"/>
        <end position="1256"/>
    </location>
</feature>
<dbReference type="Gene3D" id="1.20.900.10">
    <property type="entry name" value="Dbl homology (DH) domain"/>
    <property type="match status" value="1"/>
</dbReference>
<dbReference type="PROSITE" id="PS50010">
    <property type="entry name" value="DH_2"/>
    <property type="match status" value="1"/>
</dbReference>
<feature type="compositionally biased region" description="Polar residues" evidence="2">
    <location>
        <begin position="269"/>
        <end position="286"/>
    </location>
</feature>
<dbReference type="GO" id="GO:0005085">
    <property type="term" value="F:guanyl-nucleotide exchange factor activity"/>
    <property type="evidence" value="ECO:0007669"/>
    <property type="project" value="UniProtKB-KW"/>
</dbReference>
<evidence type="ECO:0000256" key="1">
    <source>
        <dbReference type="ARBA" id="ARBA00022658"/>
    </source>
</evidence>
<reference evidence="4" key="1">
    <citation type="submission" date="2023-04" db="EMBL/GenBank/DDBJ databases">
        <title>Black Yeasts Isolated from many extreme environments.</title>
        <authorList>
            <person name="Coleine C."/>
            <person name="Stajich J.E."/>
            <person name="Selbmann L."/>
        </authorList>
    </citation>
    <scope>NUCLEOTIDE SEQUENCE</scope>
    <source>
        <strain evidence="4">CCFEE 5312</strain>
    </source>
</reference>
<dbReference type="CDD" id="cd00160">
    <property type="entry name" value="RhoGEF"/>
    <property type="match status" value="1"/>
</dbReference>
<feature type="compositionally biased region" description="Basic and acidic residues" evidence="2">
    <location>
        <begin position="149"/>
        <end position="178"/>
    </location>
</feature>
<dbReference type="GO" id="GO:0031991">
    <property type="term" value="P:regulation of actomyosin contractile ring contraction"/>
    <property type="evidence" value="ECO:0007669"/>
    <property type="project" value="TreeGrafter"/>
</dbReference>
<proteinExistence type="predicted"/>
<feature type="region of interest" description="Disordered" evidence="2">
    <location>
        <begin position="1661"/>
        <end position="1707"/>
    </location>
</feature>
<feature type="compositionally biased region" description="Basic and acidic residues" evidence="2">
    <location>
        <begin position="483"/>
        <end position="499"/>
    </location>
</feature>
<sequence>MQSHEGFGSHWPPAQHPNSAAADDSPIMSATSGPVDHRFFWPPQPPTEPSSPDELRTTQSPPSVSMSRPPVPMMEQRSAPNTSASQHHTLSNAKSTPVLLPSQPEGRVKNMANKFDHAGAGGSRQPPQLTVRTSQERYRRPVGRTPRSPTKDGVRKLQKSPTKDDHRKLQKKRSEQRSPARSAATSFETENSFGSTSTVMSTKSQPPLTFSPQKQAQLPYSNARPLFGEITSDGRWNGNFDINSYGSLSPAAQQNRRSSEGATALGHGRSQSHQDILQPASTTALSPPQPHALNHKRSRSEMDTFGQNLAPPSMPNLATYHVPPNLPTPPNSGTRNPLRKESPTSRIPVSNRRLSKDSAGSSAPQSRSVSALSNPPLTRNRLSKSPTRRTQPNGKENVTPSSASRSRYQPPPLSTMNSGQSLSAKIVAPPPKTSPPLRSSRPRQPVSSATTSASRARAAERFQGQTPRDGRRPSEQWLGKPYDAQKERSRRNIPELGKIDFEARRERIQKAISQNLEESRSNESLKGGVGRSRQASNELDARAGAPMEEDEALNSADARQADLMNRETDSMPGGWPTPGGLSVDTFNVPSQQEHEPEPQTANTAHTEFELDESPVLGRPPTEEDQRTQPVLTGLQMLTSATYRQPPSKAPSPLLIAKETPAEEVQSPSVFENVLRMRERSDSQVGSDYFDNSAANSAEDSQSDLEDRWGLANGLQSVAGSIKIILDDEPPSNPHYATRSWSQNVHDELRHAGDGPGEVQQVQYLNDRPYGANSFTQSPASDHDGRDEEELQVTPRKRLGRDDTVRQSDYARSPAFPTNGEAAPDPAVAKLLEEYQSGRSLSQDSLAEVQRHMVDLQRMSANQGSNGFMIQSLLDSILDVQGQQSSEPEEQKQETLPSTTYDVPEVTPDTPPGWDYGASTGTAVVFRNDTDVEPIPTEDQQEEEDFYVKIRKADEAWERQQRGEYLRLETEEDDKPDPPPKDLGYTPRSSIGPNSAIFPPDLSSGLRISTASQFDLPDAQSTESPAELKPLELPLSATFAPPQPSYAPPVPPPSSVSTNRIPLRLSEPPQLPATYSERASSEMSPVARKSVWGQSGSSRPSIDSQRMPGPPPLPASVSMTSFTDSGRKISMDTGGDAQSRSAKGTSPGPEQKRLQRRRNIIKELLDTEYTYHQDLKIIEDIYKATAVADLISPEDKKVLFGNCDDIEHFSLQFYDDLRKAVSAVYVPAKSMRWMNKRGSYSTTQSETTTQGSMMTQDSADDEKDKLTTAGQVFLQKLQRMEVVYSIYLKNHDAANQRLSALRSTPTVKCWLDECHNNASDITSAWDLDSLLVKPTQRVAKYPMLLQQLVEVTPQGHPDREALVSAAGDSISMLTRINDAKKRADLVDQIVNRKRKDSDVRSGIAKAFGRRTEKLKERVGIAEAFQDPDFDQLAHKFGGHYIRLQICLRDVQAYMERTEKAMEQVNNYAYALDLFTDVTSSSGSEQESKWRKYGQAVREITSIAFLDHKAAVHKRVLDPMIACIKLHRGPEMAIANRKRRIVDYAKCQSVEKRGEKPDKKMIEASDLYVALNDQLKIELPKLYSLTASLVQGCLNCFLGIQVSWNHTWERKLRPVLEAKDIPTNISQIEPAFRADFDLMQNELVKLGICNGAVLAESANFLSPSTTFEGNETPSSKRPSTLESSKRTMSVGSESSPDPRPYNRRSSSYAAAGSDAFAQDIRFRPSSSMSNHGGPTSTPNSGMLPNQPWSSDGNTPASPFTQSRPATANQPSTQQQVLLPLRSSAEHPRSPRPASGATYFTARPGQDANEERFSGLFSSAVPADTPTSTRTASPVGASGIHRTMFVCASLFEFSIDKTRREGGYPYLTYVQGEVFDVVGQKGELWLAKNQDDSSNSLGWIWEQHFVILSQD</sequence>
<feature type="region of interest" description="Disordered" evidence="2">
    <location>
        <begin position="675"/>
        <end position="707"/>
    </location>
</feature>
<dbReference type="InterPro" id="IPR051492">
    <property type="entry name" value="Dynamin-Rho_GEF"/>
</dbReference>
<feature type="compositionally biased region" description="Polar residues" evidence="2">
    <location>
        <begin position="78"/>
        <end position="95"/>
    </location>
</feature>
<evidence type="ECO:0000313" key="5">
    <source>
        <dbReference type="Proteomes" id="UP001271007"/>
    </source>
</evidence>
<feature type="region of interest" description="Disordered" evidence="2">
    <location>
        <begin position="1"/>
        <end position="499"/>
    </location>
</feature>
<feature type="region of interest" description="Disordered" evidence="2">
    <location>
        <begin position="1780"/>
        <end position="1799"/>
    </location>
</feature>
<organism evidence="4 5">
    <name type="scientific">Extremus antarcticus</name>
    <dbReference type="NCBI Taxonomy" id="702011"/>
    <lineage>
        <taxon>Eukaryota</taxon>
        <taxon>Fungi</taxon>
        <taxon>Dikarya</taxon>
        <taxon>Ascomycota</taxon>
        <taxon>Pezizomycotina</taxon>
        <taxon>Dothideomycetes</taxon>
        <taxon>Dothideomycetidae</taxon>
        <taxon>Mycosphaerellales</taxon>
        <taxon>Extremaceae</taxon>
        <taxon>Extremus</taxon>
    </lineage>
</organism>
<feature type="compositionally biased region" description="Polar residues" evidence="2">
    <location>
        <begin position="240"/>
        <end position="256"/>
    </location>
</feature>
<feature type="region of interest" description="Disordered" evidence="2">
    <location>
        <begin position="512"/>
        <end position="629"/>
    </location>
</feature>
<feature type="region of interest" description="Disordered" evidence="2">
    <location>
        <begin position="957"/>
        <end position="1155"/>
    </location>
</feature>
<accession>A0AAJ0D7N7</accession>
<dbReference type="PANTHER" id="PTHR22834">
    <property type="entry name" value="NUCLEAR FUSION PROTEIN FUS2"/>
    <property type="match status" value="1"/>
</dbReference>
<feature type="compositionally biased region" description="Basic and acidic residues" evidence="2">
    <location>
        <begin position="957"/>
        <end position="968"/>
    </location>
</feature>
<feature type="compositionally biased region" description="Pro residues" evidence="2">
    <location>
        <begin position="1040"/>
        <end position="1053"/>
    </location>
</feature>
<feature type="compositionally biased region" description="Polar residues" evidence="2">
    <location>
        <begin position="383"/>
        <end position="407"/>
    </location>
</feature>
<dbReference type="Gene3D" id="1.20.1270.60">
    <property type="entry name" value="Arfaptin homology (AH) domain/BAR domain"/>
    <property type="match status" value="1"/>
</dbReference>
<feature type="compositionally biased region" description="Polar residues" evidence="2">
    <location>
        <begin position="414"/>
        <end position="423"/>
    </location>
</feature>
<comment type="caution">
    <text evidence="4">The sequence shown here is derived from an EMBL/GenBank/DDBJ whole genome shotgun (WGS) entry which is preliminary data.</text>
</comment>
<dbReference type="SMART" id="SM00721">
    <property type="entry name" value="BAR"/>
    <property type="match status" value="1"/>
</dbReference>
<dbReference type="SMART" id="SM00325">
    <property type="entry name" value="RhoGEF"/>
    <property type="match status" value="1"/>
</dbReference>
<dbReference type="InterPro" id="IPR035899">
    <property type="entry name" value="DBL_dom_sf"/>
</dbReference>
<dbReference type="InterPro" id="IPR000219">
    <property type="entry name" value="DH_dom"/>
</dbReference>
<evidence type="ECO:0000313" key="4">
    <source>
        <dbReference type="EMBL" id="KAK3048356.1"/>
    </source>
</evidence>
<evidence type="ECO:0000256" key="2">
    <source>
        <dbReference type="SAM" id="MobiDB-lite"/>
    </source>
</evidence>
<name>A0AAJ0D7N7_9PEZI</name>
<feature type="region of interest" description="Disordered" evidence="2">
    <location>
        <begin position="1721"/>
        <end position="1771"/>
    </location>
</feature>
<feature type="compositionally biased region" description="Low complexity" evidence="2">
    <location>
        <begin position="435"/>
        <end position="456"/>
    </location>
</feature>
<feature type="domain" description="DH" evidence="3">
    <location>
        <begin position="1155"/>
        <end position="1378"/>
    </location>
</feature>
<feature type="compositionally biased region" description="Low complexity" evidence="2">
    <location>
        <begin position="1240"/>
        <end position="1255"/>
    </location>
</feature>
<feature type="compositionally biased region" description="Polar residues" evidence="2">
    <location>
        <begin position="1091"/>
        <end position="1103"/>
    </location>
</feature>
<dbReference type="Proteomes" id="UP001271007">
    <property type="component" value="Unassembled WGS sequence"/>
</dbReference>
<dbReference type="InterPro" id="IPR004148">
    <property type="entry name" value="BAR_dom"/>
</dbReference>
<feature type="compositionally biased region" description="Polar residues" evidence="2">
    <location>
        <begin position="1722"/>
        <end position="1771"/>
    </location>
</feature>
<dbReference type="PANTHER" id="PTHR22834:SF20">
    <property type="entry name" value="SH3 DOMAIN-CONTAINING PROTEIN"/>
    <property type="match status" value="1"/>
</dbReference>
<dbReference type="GO" id="GO:0032955">
    <property type="term" value="P:regulation of division septum assembly"/>
    <property type="evidence" value="ECO:0007669"/>
    <property type="project" value="TreeGrafter"/>
</dbReference>
<dbReference type="CDD" id="cd07589">
    <property type="entry name" value="BAR_DNMBP"/>
    <property type="match status" value="1"/>
</dbReference>
<dbReference type="EMBL" id="JAWDJX010000050">
    <property type="protein sequence ID" value="KAK3048356.1"/>
    <property type="molecule type" value="Genomic_DNA"/>
</dbReference>
<dbReference type="Pfam" id="PF03114">
    <property type="entry name" value="BAR"/>
    <property type="match status" value="1"/>
</dbReference>
<dbReference type="FunFam" id="1.20.900.10:FF:000053">
    <property type="entry name" value="Rho guanyl nucleotide exchange factor, putative"/>
    <property type="match status" value="1"/>
</dbReference>
<evidence type="ECO:0000259" key="3">
    <source>
        <dbReference type="PROSITE" id="PS50010"/>
    </source>
</evidence>
<feature type="compositionally biased region" description="Polar residues" evidence="2">
    <location>
        <begin position="1661"/>
        <end position="1693"/>
    </location>
</feature>
<feature type="compositionally biased region" description="Polar residues" evidence="2">
    <location>
        <begin position="358"/>
        <end position="377"/>
    </location>
</feature>